<name>A0A0L0F003_9EUKA</name>
<proteinExistence type="predicted"/>
<protein>
    <submittedName>
        <fullName evidence="1">Uncharacterized protein</fullName>
    </submittedName>
</protein>
<dbReference type="EMBL" id="KQ252721">
    <property type="protein sequence ID" value="KNC69939.1"/>
    <property type="molecule type" value="Genomic_DNA"/>
</dbReference>
<dbReference type="AlphaFoldDB" id="A0A0L0F003"/>
<dbReference type="GeneID" id="25918044"/>
<evidence type="ECO:0000313" key="2">
    <source>
        <dbReference type="Proteomes" id="UP000054560"/>
    </source>
</evidence>
<accession>A0A0L0F003</accession>
<gene>
    <name evidence="1" type="ORF">SARC_17540</name>
</gene>
<dbReference type="Proteomes" id="UP000054560">
    <property type="component" value="Unassembled WGS sequence"/>
</dbReference>
<sequence length="70" mass="7777">MGTLIDLSLHAPATDWPEQALIVQIVHIELHAQGGKTAVGNMRCIRMGFHDAFSPYDEVFWTVANDLDIV</sequence>
<dbReference type="RefSeq" id="XP_014143841.1">
    <property type="nucleotide sequence ID" value="XM_014288366.1"/>
</dbReference>
<keyword evidence="2" id="KW-1185">Reference proteome</keyword>
<reference evidence="1 2" key="1">
    <citation type="submission" date="2011-02" db="EMBL/GenBank/DDBJ databases">
        <title>The Genome Sequence of Sphaeroforma arctica JP610.</title>
        <authorList>
            <consortium name="The Broad Institute Genome Sequencing Platform"/>
            <person name="Russ C."/>
            <person name="Cuomo C."/>
            <person name="Young S.K."/>
            <person name="Zeng Q."/>
            <person name="Gargeya S."/>
            <person name="Alvarado L."/>
            <person name="Berlin A."/>
            <person name="Chapman S.B."/>
            <person name="Chen Z."/>
            <person name="Freedman E."/>
            <person name="Gellesch M."/>
            <person name="Goldberg J."/>
            <person name="Griggs A."/>
            <person name="Gujja S."/>
            <person name="Heilman E."/>
            <person name="Heiman D."/>
            <person name="Howarth C."/>
            <person name="Mehta T."/>
            <person name="Neiman D."/>
            <person name="Pearson M."/>
            <person name="Roberts A."/>
            <person name="Saif S."/>
            <person name="Shea T."/>
            <person name="Shenoy N."/>
            <person name="Sisk P."/>
            <person name="Stolte C."/>
            <person name="Sykes S."/>
            <person name="White J."/>
            <person name="Yandava C."/>
            <person name="Burger G."/>
            <person name="Gray M.W."/>
            <person name="Holland P.W.H."/>
            <person name="King N."/>
            <person name="Lang F.B.F."/>
            <person name="Roger A.J."/>
            <person name="Ruiz-Trillo I."/>
            <person name="Haas B."/>
            <person name="Nusbaum C."/>
            <person name="Birren B."/>
        </authorList>
    </citation>
    <scope>NUCLEOTIDE SEQUENCE [LARGE SCALE GENOMIC DNA]</scope>
    <source>
        <strain evidence="1 2">JP610</strain>
    </source>
</reference>
<organism evidence="1 2">
    <name type="scientific">Sphaeroforma arctica JP610</name>
    <dbReference type="NCBI Taxonomy" id="667725"/>
    <lineage>
        <taxon>Eukaryota</taxon>
        <taxon>Ichthyosporea</taxon>
        <taxon>Ichthyophonida</taxon>
        <taxon>Sphaeroforma</taxon>
    </lineage>
</organism>
<feature type="non-terminal residue" evidence="1">
    <location>
        <position position="70"/>
    </location>
</feature>
<evidence type="ECO:0000313" key="1">
    <source>
        <dbReference type="EMBL" id="KNC69939.1"/>
    </source>
</evidence>